<name>A0A0D6LBB3_9BILA</name>
<dbReference type="GO" id="GO:0005634">
    <property type="term" value="C:nucleus"/>
    <property type="evidence" value="ECO:0007669"/>
    <property type="project" value="TreeGrafter"/>
</dbReference>
<proteinExistence type="predicted"/>
<dbReference type="GO" id="GO:0015074">
    <property type="term" value="P:DNA integration"/>
    <property type="evidence" value="ECO:0007669"/>
    <property type="project" value="TreeGrafter"/>
</dbReference>
<reference evidence="2 3" key="1">
    <citation type="submission" date="2013-05" db="EMBL/GenBank/DDBJ databases">
        <title>Draft genome of the parasitic nematode Anyclostoma ceylanicum.</title>
        <authorList>
            <person name="Mitreva M."/>
        </authorList>
    </citation>
    <scope>NUCLEOTIDE SEQUENCE [LARGE SCALE GENOMIC DNA]</scope>
</reference>
<dbReference type="GO" id="GO:0044547">
    <property type="term" value="F:DNA topoisomerase binding"/>
    <property type="evidence" value="ECO:0007669"/>
    <property type="project" value="TreeGrafter"/>
</dbReference>
<evidence type="ECO:0000313" key="3">
    <source>
        <dbReference type="Proteomes" id="UP000054495"/>
    </source>
</evidence>
<gene>
    <name evidence="2" type="ORF">ANCCEY_15830</name>
</gene>
<sequence length="130" mass="14786">MTSMNKIQIRTIVYYEFLHGHNAADATAHICAALKGGVISRWTVNRLFQQFKSGDISLEGRPRSGRPTDCSDEALRDALREKPRATTQPTGKRDFKHLRLAAAAVLDFWNPNLVKRWTYILDHDGDYVVD</sequence>
<dbReference type="AlphaFoldDB" id="A0A0D6LBB3"/>
<organism evidence="2 3">
    <name type="scientific">Ancylostoma ceylanicum</name>
    <dbReference type="NCBI Taxonomy" id="53326"/>
    <lineage>
        <taxon>Eukaryota</taxon>
        <taxon>Metazoa</taxon>
        <taxon>Ecdysozoa</taxon>
        <taxon>Nematoda</taxon>
        <taxon>Chromadorea</taxon>
        <taxon>Rhabditida</taxon>
        <taxon>Rhabditina</taxon>
        <taxon>Rhabditomorpha</taxon>
        <taxon>Strongyloidea</taxon>
        <taxon>Ancylostomatidae</taxon>
        <taxon>Ancylostomatinae</taxon>
        <taxon>Ancylostoma</taxon>
    </lineage>
</organism>
<dbReference type="GO" id="GO:0000014">
    <property type="term" value="F:single-stranded DNA endodeoxyribonuclease activity"/>
    <property type="evidence" value="ECO:0007669"/>
    <property type="project" value="TreeGrafter"/>
</dbReference>
<dbReference type="Pfam" id="PF17906">
    <property type="entry name" value="HTH_48"/>
    <property type="match status" value="1"/>
</dbReference>
<dbReference type="GO" id="GO:0046975">
    <property type="term" value="F:histone H3K36 methyltransferase activity"/>
    <property type="evidence" value="ECO:0007669"/>
    <property type="project" value="TreeGrafter"/>
</dbReference>
<dbReference type="GO" id="GO:0042800">
    <property type="term" value="F:histone H3K4 methyltransferase activity"/>
    <property type="evidence" value="ECO:0007669"/>
    <property type="project" value="TreeGrafter"/>
</dbReference>
<dbReference type="Proteomes" id="UP000054495">
    <property type="component" value="Unassembled WGS sequence"/>
</dbReference>
<dbReference type="PANTHER" id="PTHR46060:SF2">
    <property type="entry name" value="HISTONE-LYSINE N-METHYLTRANSFERASE SETMAR"/>
    <property type="match status" value="1"/>
</dbReference>
<dbReference type="EMBL" id="KE131628">
    <property type="protein sequence ID" value="EPB65107.1"/>
    <property type="molecule type" value="Genomic_DNA"/>
</dbReference>
<dbReference type="Gene3D" id="1.10.10.1450">
    <property type="match status" value="1"/>
</dbReference>
<protein>
    <recommendedName>
        <fullName evidence="1">Mos1 transposase HTH domain-containing protein</fullName>
    </recommendedName>
</protein>
<feature type="domain" description="Mos1 transposase HTH" evidence="1">
    <location>
        <begin position="6"/>
        <end position="55"/>
    </location>
</feature>
<evidence type="ECO:0000313" key="2">
    <source>
        <dbReference type="EMBL" id="EPB65107.1"/>
    </source>
</evidence>
<dbReference type="GO" id="GO:0003697">
    <property type="term" value="F:single-stranded DNA binding"/>
    <property type="evidence" value="ECO:0007669"/>
    <property type="project" value="TreeGrafter"/>
</dbReference>
<dbReference type="GO" id="GO:0000729">
    <property type="term" value="P:DNA double-strand break processing"/>
    <property type="evidence" value="ECO:0007669"/>
    <property type="project" value="TreeGrafter"/>
</dbReference>
<accession>A0A0D6LBB3</accession>
<keyword evidence="3" id="KW-1185">Reference proteome</keyword>
<dbReference type="PANTHER" id="PTHR46060">
    <property type="entry name" value="MARINER MOS1 TRANSPOSASE-LIKE PROTEIN"/>
    <property type="match status" value="1"/>
</dbReference>
<dbReference type="GO" id="GO:0000793">
    <property type="term" value="C:condensed chromosome"/>
    <property type="evidence" value="ECO:0007669"/>
    <property type="project" value="TreeGrafter"/>
</dbReference>
<dbReference type="InterPro" id="IPR041426">
    <property type="entry name" value="Mos1_HTH"/>
</dbReference>
<dbReference type="GO" id="GO:0031297">
    <property type="term" value="P:replication fork processing"/>
    <property type="evidence" value="ECO:0007669"/>
    <property type="project" value="TreeGrafter"/>
</dbReference>
<dbReference type="GO" id="GO:0003690">
    <property type="term" value="F:double-stranded DNA binding"/>
    <property type="evidence" value="ECO:0007669"/>
    <property type="project" value="TreeGrafter"/>
</dbReference>
<evidence type="ECO:0000259" key="1">
    <source>
        <dbReference type="Pfam" id="PF17906"/>
    </source>
</evidence>
<dbReference type="GO" id="GO:0044774">
    <property type="term" value="P:mitotic DNA integrity checkpoint signaling"/>
    <property type="evidence" value="ECO:0007669"/>
    <property type="project" value="TreeGrafter"/>
</dbReference>
<dbReference type="InterPro" id="IPR052709">
    <property type="entry name" value="Transposase-MT_Hybrid"/>
</dbReference>
<dbReference type="GO" id="GO:0035861">
    <property type="term" value="C:site of double-strand break"/>
    <property type="evidence" value="ECO:0007669"/>
    <property type="project" value="TreeGrafter"/>
</dbReference>
<dbReference type="GO" id="GO:0006303">
    <property type="term" value="P:double-strand break repair via nonhomologous end joining"/>
    <property type="evidence" value="ECO:0007669"/>
    <property type="project" value="TreeGrafter"/>
</dbReference>